<dbReference type="CDD" id="cd06223">
    <property type="entry name" value="PRTases_typeI"/>
    <property type="match status" value="1"/>
</dbReference>
<dbReference type="EMBL" id="JXLP01000009">
    <property type="protein sequence ID" value="KIL78798.1"/>
    <property type="molecule type" value="Genomic_DNA"/>
</dbReference>
<evidence type="ECO:0000313" key="4">
    <source>
        <dbReference type="Proteomes" id="UP000031982"/>
    </source>
</evidence>
<protein>
    <submittedName>
        <fullName evidence="3">Adenine/guanine phosphoribosyltransferase</fullName>
    </submittedName>
</protein>
<sequence length="458" mass="51892">MKTAHSSTYYPNRYTHNIGRFLKVDVQIDENPYNLPAKALYEMAARINKKRSFLFVSKVLGKHIPLHPSIPSIASALLASLYYERETGDQLPGKEQLIEALNGGSAEQLEAAYSLATNMTYSPEKPLLFIGFAETATALGHGVFDCFSQSTYIHSTREMLLDKEVTLYFEEEHSHATDQRCYAPEESLDNDRPICLVDDEITTGKTALNIIASIQRKYPRKQYVVLSLLDWRTEQDRQRVKEFEREWGIEIHTHSLLSGSIQVHGAPAMEEGRISDKPSADKEPEYSRISLRSISPPIPSIAYSSIDSLGATNEAPYLAITGRFGLSSENKGAIEDYCRKIGEHLLMKRQGKRTLCLGTGEFMYIPMKAAAHMGEGVWYHSTTRSPIFPLNEDGYPVRSRLAFESPDDPAIMNYAYNVLDCAYDEVFIFFERPVDEKRLSALLREFRSLPHIHIVNFN</sequence>
<dbReference type="Pfam" id="PF12500">
    <property type="entry name" value="TRSP"/>
    <property type="match status" value="1"/>
</dbReference>
<dbReference type="SUPFAM" id="SSF53271">
    <property type="entry name" value="PRTase-like"/>
    <property type="match status" value="1"/>
</dbReference>
<feature type="domain" description="TRSP" evidence="1">
    <location>
        <begin position="321"/>
        <end position="444"/>
    </location>
</feature>
<feature type="domain" description="Orotate phosphoribosyltransferase-like" evidence="2">
    <location>
        <begin position="40"/>
        <end position="259"/>
    </location>
</feature>
<dbReference type="InterPro" id="IPR041688">
    <property type="entry name" value="PRTase_2"/>
</dbReference>
<comment type="caution">
    <text evidence="3">The sequence shown here is derived from an EMBL/GenBank/DDBJ whole genome shotgun (WGS) entry which is preliminary data.</text>
</comment>
<dbReference type="Proteomes" id="UP000031982">
    <property type="component" value="Unassembled WGS sequence"/>
</dbReference>
<reference evidence="3 4" key="1">
    <citation type="submission" date="2015-01" db="EMBL/GenBank/DDBJ databases">
        <title>Genome Assembly of Bacillus badius MTCC 1458.</title>
        <authorList>
            <person name="Verma A."/>
            <person name="Khatri I."/>
            <person name="Mual P."/>
            <person name="Subramanian S."/>
            <person name="Krishnamurthi S."/>
        </authorList>
    </citation>
    <scope>NUCLEOTIDE SEQUENCE [LARGE SCALE GENOMIC DNA]</scope>
    <source>
        <strain evidence="3 4">MTCC 1458</strain>
    </source>
</reference>
<keyword evidence="3" id="KW-0328">Glycosyltransferase</keyword>
<dbReference type="InterPro" id="IPR029057">
    <property type="entry name" value="PRTase-like"/>
</dbReference>
<organism evidence="3 4">
    <name type="scientific">Bacillus badius</name>
    <dbReference type="NCBI Taxonomy" id="1455"/>
    <lineage>
        <taxon>Bacteria</taxon>
        <taxon>Bacillati</taxon>
        <taxon>Bacillota</taxon>
        <taxon>Bacilli</taxon>
        <taxon>Bacillales</taxon>
        <taxon>Bacillaceae</taxon>
        <taxon>Pseudobacillus</taxon>
    </lineage>
</organism>
<gene>
    <name evidence="3" type="ORF">SD77_4478</name>
</gene>
<evidence type="ECO:0000259" key="1">
    <source>
        <dbReference type="Pfam" id="PF12500"/>
    </source>
</evidence>
<dbReference type="Gene3D" id="3.40.50.2020">
    <property type="match status" value="1"/>
</dbReference>
<dbReference type="PIRSF" id="PIRSF020967">
    <property type="entry name" value="UCP020967"/>
    <property type="match status" value="1"/>
</dbReference>
<proteinExistence type="predicted"/>
<dbReference type="InterPro" id="IPR011214">
    <property type="entry name" value="UCP020967"/>
</dbReference>
<dbReference type="InterPro" id="IPR000836">
    <property type="entry name" value="PRTase_dom"/>
</dbReference>
<dbReference type="RefSeq" id="WP_082040236.1">
    <property type="nucleotide sequence ID" value="NZ_JARTHD010000010.1"/>
</dbReference>
<keyword evidence="4" id="KW-1185">Reference proteome</keyword>
<dbReference type="GO" id="GO:0016757">
    <property type="term" value="F:glycosyltransferase activity"/>
    <property type="evidence" value="ECO:0007669"/>
    <property type="project" value="UniProtKB-KW"/>
</dbReference>
<name>A0ABR5AX53_BACBA</name>
<dbReference type="Pfam" id="PF15609">
    <property type="entry name" value="PRTase_2"/>
    <property type="match status" value="1"/>
</dbReference>
<evidence type="ECO:0000259" key="2">
    <source>
        <dbReference type="Pfam" id="PF15609"/>
    </source>
</evidence>
<dbReference type="InterPro" id="IPR022537">
    <property type="entry name" value="TRSP_dom"/>
</dbReference>
<evidence type="ECO:0000313" key="3">
    <source>
        <dbReference type="EMBL" id="KIL78798.1"/>
    </source>
</evidence>
<accession>A0ABR5AX53</accession>
<keyword evidence="3" id="KW-0808">Transferase</keyword>